<keyword evidence="3" id="KW-1185">Reference proteome</keyword>
<keyword evidence="1" id="KW-0472">Membrane</keyword>
<evidence type="ECO:0000256" key="1">
    <source>
        <dbReference type="SAM" id="Phobius"/>
    </source>
</evidence>
<protein>
    <submittedName>
        <fullName evidence="2">Uncharacterized protein</fullName>
    </submittedName>
</protein>
<evidence type="ECO:0000313" key="2">
    <source>
        <dbReference type="EMBL" id="KAH3830639.1"/>
    </source>
</evidence>
<sequence length="78" mass="8161">MARLYNPTALVYGGAANATLVANEADVDTAVSSTKVTDEFKIGIAMSLAFLVGVVQVSMCFIVCVFSAGPYDLLSSKH</sequence>
<gene>
    <name evidence="2" type="ORF">DPMN_103884</name>
</gene>
<reference evidence="2" key="1">
    <citation type="journal article" date="2019" name="bioRxiv">
        <title>The Genome of the Zebra Mussel, Dreissena polymorpha: A Resource for Invasive Species Research.</title>
        <authorList>
            <person name="McCartney M.A."/>
            <person name="Auch B."/>
            <person name="Kono T."/>
            <person name="Mallez S."/>
            <person name="Zhang Y."/>
            <person name="Obille A."/>
            <person name="Becker A."/>
            <person name="Abrahante J.E."/>
            <person name="Garbe J."/>
            <person name="Badalamenti J.P."/>
            <person name="Herman A."/>
            <person name="Mangelson H."/>
            <person name="Liachko I."/>
            <person name="Sullivan S."/>
            <person name="Sone E.D."/>
            <person name="Koren S."/>
            <person name="Silverstein K.A.T."/>
            <person name="Beckman K.B."/>
            <person name="Gohl D.M."/>
        </authorList>
    </citation>
    <scope>NUCLEOTIDE SEQUENCE</scope>
    <source>
        <strain evidence="2">Duluth1</strain>
        <tissue evidence="2">Whole animal</tissue>
    </source>
</reference>
<feature type="transmembrane region" description="Helical" evidence="1">
    <location>
        <begin position="42"/>
        <end position="68"/>
    </location>
</feature>
<keyword evidence="1" id="KW-0812">Transmembrane</keyword>
<reference evidence="2" key="2">
    <citation type="submission" date="2020-11" db="EMBL/GenBank/DDBJ databases">
        <authorList>
            <person name="McCartney M.A."/>
            <person name="Auch B."/>
            <person name="Kono T."/>
            <person name="Mallez S."/>
            <person name="Becker A."/>
            <person name="Gohl D.M."/>
            <person name="Silverstein K.A.T."/>
            <person name="Koren S."/>
            <person name="Bechman K.B."/>
            <person name="Herman A."/>
            <person name="Abrahante J.E."/>
            <person name="Garbe J."/>
        </authorList>
    </citation>
    <scope>NUCLEOTIDE SEQUENCE</scope>
    <source>
        <strain evidence="2">Duluth1</strain>
        <tissue evidence="2">Whole animal</tissue>
    </source>
</reference>
<evidence type="ECO:0000313" key="3">
    <source>
        <dbReference type="Proteomes" id="UP000828390"/>
    </source>
</evidence>
<proteinExistence type="predicted"/>
<name>A0A9D4HBZ4_DREPO</name>
<dbReference type="EMBL" id="JAIWYP010000004">
    <property type="protein sequence ID" value="KAH3830639.1"/>
    <property type="molecule type" value="Genomic_DNA"/>
</dbReference>
<comment type="caution">
    <text evidence="2">The sequence shown here is derived from an EMBL/GenBank/DDBJ whole genome shotgun (WGS) entry which is preliminary data.</text>
</comment>
<keyword evidence="1" id="KW-1133">Transmembrane helix</keyword>
<accession>A0A9D4HBZ4</accession>
<dbReference type="AlphaFoldDB" id="A0A9D4HBZ4"/>
<organism evidence="2 3">
    <name type="scientific">Dreissena polymorpha</name>
    <name type="common">Zebra mussel</name>
    <name type="synonym">Mytilus polymorpha</name>
    <dbReference type="NCBI Taxonomy" id="45954"/>
    <lineage>
        <taxon>Eukaryota</taxon>
        <taxon>Metazoa</taxon>
        <taxon>Spiralia</taxon>
        <taxon>Lophotrochozoa</taxon>
        <taxon>Mollusca</taxon>
        <taxon>Bivalvia</taxon>
        <taxon>Autobranchia</taxon>
        <taxon>Heteroconchia</taxon>
        <taxon>Euheterodonta</taxon>
        <taxon>Imparidentia</taxon>
        <taxon>Neoheterodontei</taxon>
        <taxon>Myida</taxon>
        <taxon>Dreissenoidea</taxon>
        <taxon>Dreissenidae</taxon>
        <taxon>Dreissena</taxon>
    </lineage>
</organism>
<dbReference type="Proteomes" id="UP000828390">
    <property type="component" value="Unassembled WGS sequence"/>
</dbReference>